<dbReference type="EMBL" id="JBBKZV010000033">
    <property type="protein sequence ID" value="MEJ8826371.1"/>
    <property type="molecule type" value="Genomic_DNA"/>
</dbReference>
<dbReference type="Gene3D" id="2.30.110.10">
    <property type="entry name" value="Electron Transport, Fmn-binding Protein, Chain A"/>
    <property type="match status" value="1"/>
</dbReference>
<dbReference type="PIRSF" id="PIRSF010372">
    <property type="entry name" value="PaiB"/>
    <property type="match status" value="1"/>
</dbReference>
<dbReference type="Proteomes" id="UP001363010">
    <property type="component" value="Unassembled WGS sequence"/>
</dbReference>
<reference evidence="1 2" key="1">
    <citation type="submission" date="2024-03" db="EMBL/GenBank/DDBJ databases">
        <title>Novel species of the genus Variovorax.</title>
        <authorList>
            <person name="Liu Q."/>
            <person name="Xin Y.-H."/>
        </authorList>
    </citation>
    <scope>NUCLEOTIDE SEQUENCE [LARGE SCALE GENOMIC DNA]</scope>
    <source>
        <strain evidence="1 2">KACC 18501</strain>
    </source>
</reference>
<keyword evidence="2" id="KW-1185">Reference proteome</keyword>
<dbReference type="Pfam" id="PF04299">
    <property type="entry name" value="FMN_bind_2"/>
    <property type="match status" value="1"/>
</dbReference>
<evidence type="ECO:0000313" key="1">
    <source>
        <dbReference type="EMBL" id="MEJ8826371.1"/>
    </source>
</evidence>
<evidence type="ECO:0000313" key="2">
    <source>
        <dbReference type="Proteomes" id="UP001363010"/>
    </source>
</evidence>
<dbReference type="PANTHER" id="PTHR35802">
    <property type="entry name" value="PROTEASE SYNTHASE AND SPORULATION PROTEIN PAI 2"/>
    <property type="match status" value="1"/>
</dbReference>
<dbReference type="InterPro" id="IPR007396">
    <property type="entry name" value="TR_PAI2-type"/>
</dbReference>
<organism evidence="1 2">
    <name type="scientific">Variovorax humicola</name>
    <dbReference type="NCBI Taxonomy" id="1769758"/>
    <lineage>
        <taxon>Bacteria</taxon>
        <taxon>Pseudomonadati</taxon>
        <taxon>Pseudomonadota</taxon>
        <taxon>Betaproteobacteria</taxon>
        <taxon>Burkholderiales</taxon>
        <taxon>Comamonadaceae</taxon>
        <taxon>Variovorax</taxon>
    </lineage>
</organism>
<proteinExistence type="predicted"/>
<gene>
    <name evidence="1" type="ORF">WKW80_30845</name>
</gene>
<dbReference type="RefSeq" id="WP_340367407.1">
    <property type="nucleotide sequence ID" value="NZ_JBBKZV010000033.1"/>
</dbReference>
<protein>
    <submittedName>
        <fullName evidence="1">FMN-binding negative transcriptional regulator</fullName>
    </submittedName>
</protein>
<dbReference type="PANTHER" id="PTHR35802:SF1">
    <property type="entry name" value="PROTEASE SYNTHASE AND SPORULATION PROTEIN PAI 2"/>
    <property type="match status" value="1"/>
</dbReference>
<name>A0ABU8WAN5_9BURK</name>
<dbReference type="SUPFAM" id="SSF50475">
    <property type="entry name" value="FMN-binding split barrel"/>
    <property type="match status" value="1"/>
</dbReference>
<accession>A0ABU8WAN5</accession>
<dbReference type="InterPro" id="IPR012349">
    <property type="entry name" value="Split_barrel_FMN-bd"/>
</dbReference>
<comment type="caution">
    <text evidence="1">The sequence shown here is derived from an EMBL/GenBank/DDBJ whole genome shotgun (WGS) entry which is preliminary data.</text>
</comment>
<sequence>MQSPDYALAWAGQRLSSIKGVFVYVPRDHALPDINEAHALIETYPLGGWVAPSEGGLVANHIPFLLDRSRGEFGTLVGHVSRVNPVWRQLPDSEPSVVMFQGPQSYVTPGWYPSKLEHGKVVPTWNYAVAHAHGVARAVDDRDWLYEMLVRLTAVNESTRPSPWKVTDAPADYVNKLIRAVVGIEIPVDRLVGKVKASQDEALQDRLGTVTRLVAEGSDNASRMASLVNKAIGRCEGA</sequence>